<feature type="transmembrane region" description="Helical" evidence="6">
    <location>
        <begin position="197"/>
        <end position="215"/>
    </location>
</feature>
<feature type="transmembrane region" description="Helical" evidence="6">
    <location>
        <begin position="330"/>
        <end position="355"/>
    </location>
</feature>
<protein>
    <recommendedName>
        <fullName evidence="9">Hexosephosphate transport protein</fullName>
    </recommendedName>
</protein>
<feature type="transmembrane region" description="Helical" evidence="6">
    <location>
        <begin position="104"/>
        <end position="122"/>
    </location>
</feature>
<evidence type="ECO:0000256" key="4">
    <source>
        <dbReference type="ARBA" id="ARBA00022989"/>
    </source>
</evidence>
<feature type="transmembrane region" description="Helical" evidence="6">
    <location>
        <begin position="79"/>
        <end position="97"/>
    </location>
</feature>
<evidence type="ECO:0000256" key="2">
    <source>
        <dbReference type="ARBA" id="ARBA00022475"/>
    </source>
</evidence>
<evidence type="ECO:0000313" key="7">
    <source>
        <dbReference type="EMBL" id="MXR43676.1"/>
    </source>
</evidence>
<dbReference type="Gene3D" id="1.20.1250.20">
    <property type="entry name" value="MFS general substrate transporter like domains"/>
    <property type="match status" value="1"/>
</dbReference>
<evidence type="ECO:0000313" key="8">
    <source>
        <dbReference type="Proteomes" id="UP001193384"/>
    </source>
</evidence>
<keyword evidence="3 6" id="KW-0812">Transmembrane</keyword>
<evidence type="ECO:0008006" key="9">
    <source>
        <dbReference type="Google" id="ProtNLM"/>
    </source>
</evidence>
<dbReference type="GO" id="GO:0005886">
    <property type="term" value="C:plasma membrane"/>
    <property type="evidence" value="ECO:0007669"/>
    <property type="project" value="UniProtKB-SubCell"/>
</dbReference>
<keyword evidence="4 6" id="KW-1133">Transmembrane helix</keyword>
<dbReference type="SUPFAM" id="SSF103473">
    <property type="entry name" value="MFS general substrate transporter"/>
    <property type="match status" value="1"/>
</dbReference>
<dbReference type="InterPro" id="IPR054938">
    <property type="entry name" value="Hexose_phos_transporter"/>
</dbReference>
<feature type="transmembrane region" description="Helical" evidence="6">
    <location>
        <begin position="411"/>
        <end position="437"/>
    </location>
</feature>
<evidence type="ECO:0000256" key="5">
    <source>
        <dbReference type="ARBA" id="ARBA00023136"/>
    </source>
</evidence>
<dbReference type="InterPro" id="IPR036259">
    <property type="entry name" value="MFS_trans_sf"/>
</dbReference>
<feature type="transmembrane region" description="Helical" evidence="6">
    <location>
        <begin position="164"/>
        <end position="182"/>
    </location>
</feature>
<dbReference type="AlphaFoldDB" id="A0ABD6IEA4"/>
<organism evidence="7 8">
    <name type="scientific">Mesomycoplasma hyorhinis</name>
    <name type="common">Mycoplasma hyorhinis</name>
    <dbReference type="NCBI Taxonomy" id="2100"/>
    <lineage>
        <taxon>Bacteria</taxon>
        <taxon>Bacillati</taxon>
        <taxon>Mycoplasmatota</taxon>
        <taxon>Mycoplasmoidales</taxon>
        <taxon>Metamycoplasmataceae</taxon>
        <taxon>Mesomycoplasma</taxon>
    </lineage>
</organism>
<feature type="transmembrane region" description="Helical" evidence="6">
    <location>
        <begin position="375"/>
        <end position="399"/>
    </location>
</feature>
<evidence type="ECO:0000256" key="1">
    <source>
        <dbReference type="ARBA" id="ARBA00004651"/>
    </source>
</evidence>
<keyword evidence="5 6" id="KW-0472">Membrane</keyword>
<evidence type="ECO:0000256" key="6">
    <source>
        <dbReference type="SAM" id="Phobius"/>
    </source>
</evidence>
<dbReference type="Pfam" id="PF07672">
    <property type="entry name" value="MFS_Mycoplasma"/>
    <property type="match status" value="1"/>
</dbReference>
<dbReference type="EMBL" id="QQQW01000008">
    <property type="protein sequence ID" value="MXR43676.1"/>
    <property type="molecule type" value="Genomic_DNA"/>
</dbReference>
<name>A0ABD6IEA4_MESHY</name>
<feature type="transmembrane region" description="Helical" evidence="6">
    <location>
        <begin position="299"/>
        <end position="318"/>
    </location>
</feature>
<evidence type="ECO:0000256" key="3">
    <source>
        <dbReference type="ARBA" id="ARBA00022692"/>
    </source>
</evidence>
<sequence length="486" mass="53691">MSIDIRKYLVPKHIKEKPLTFSVGIILWFLLVFSYLLFVVDWGLAFGLNGKTGAEGYGTLGYYFPTSTVSEITSQGTNFGITIGRAIGSIAVGWAIAKLTHKYAVILALGLMLFGIIAPYSPTYAGFVIMRLLLAIGGTTMIVLVQPIVSAYFNNGQKAVISQFTPWFYPIGTIITLAPFAFDSSVSKAVSAYWQEIYLGFGLATLIPLVGYILLGSRFDIYPSTIRKEKEAQLANPNQEKLSIWRFIKQKDTWIWTLLYGSWLIAVVFPSAFSNTLFAGMSNNIYSLDTKISTQFNPIISVFLIIFLCGIFAGPFTVGLWSKYKLKRRYFIGLVLGLGVLFYVLATIVFLYMVVPANLNSSKTDLAINGLGNGTWLFYILGFLMGVMLWGIQGVILNLPHEYKGSNPKKVGYQFGLIWGLGYAFYSIATVLVAGIKSASTEAAYAVFIILAALSVVGILLSKEPNSSYKLWPSKGIEKINKKNYI</sequence>
<feature type="transmembrane region" description="Helical" evidence="6">
    <location>
        <begin position="128"/>
        <end position="152"/>
    </location>
</feature>
<proteinExistence type="predicted"/>
<dbReference type="RefSeq" id="WP_160615008.1">
    <property type="nucleotide sequence ID" value="NZ_QQQW01000008.1"/>
</dbReference>
<dbReference type="Proteomes" id="UP001193384">
    <property type="component" value="Unassembled WGS sequence"/>
</dbReference>
<comment type="subcellular location">
    <subcellularLocation>
        <location evidence="1">Cell membrane</location>
        <topology evidence="1">Multi-pass membrane protein</topology>
    </subcellularLocation>
</comment>
<comment type="caution">
    <text evidence="7">The sequence shown here is derived from an EMBL/GenBank/DDBJ whole genome shotgun (WGS) entry which is preliminary data.</text>
</comment>
<gene>
    <name evidence="7" type="ORF">DR101_01780</name>
</gene>
<feature type="transmembrane region" description="Helical" evidence="6">
    <location>
        <begin position="254"/>
        <end position="279"/>
    </location>
</feature>
<feature type="transmembrane region" description="Helical" evidence="6">
    <location>
        <begin position="21"/>
        <end position="40"/>
    </location>
</feature>
<feature type="transmembrane region" description="Helical" evidence="6">
    <location>
        <begin position="443"/>
        <end position="461"/>
    </location>
</feature>
<dbReference type="InterPro" id="IPR011699">
    <property type="entry name" value="MFS_Mycoplasma"/>
</dbReference>
<accession>A0ABD6IEA4</accession>
<keyword evidence="2" id="KW-1003">Cell membrane</keyword>
<reference evidence="7 8" key="1">
    <citation type="submission" date="2018-07" db="EMBL/GenBank/DDBJ databases">
        <title>Genetic characterization of Mycoplasma hyopneumoniae, M. hyorhinis and M. flocculare isolates through whole genome sequencing analysis: comparative analysis of sequence types and putative genes involved in virulence.</title>
        <authorList>
            <person name="Fourour S."/>
            <person name="Lucas P."/>
            <person name="Touzain F."/>
            <person name="Tocqueville V."/>
            <person name="Kempf I."/>
            <person name="Marois-Crehan C."/>
        </authorList>
    </citation>
    <scope>NUCLEOTIDE SEQUENCE [LARGE SCALE GENOMIC DNA]</scope>
    <source>
        <strain evidence="7 8">MHR389</strain>
    </source>
</reference>
<dbReference type="NCBIfam" id="NF043062">
    <property type="entry name" value="MMSYN1_0881"/>
    <property type="match status" value="1"/>
</dbReference>